<name>A0A0E3BCP6_9BURK</name>
<organism evidence="1 2">
    <name type="scientific">Comamonas thiooxydans</name>
    <dbReference type="NCBI Taxonomy" id="363952"/>
    <lineage>
        <taxon>Bacteria</taxon>
        <taxon>Pseudomonadati</taxon>
        <taxon>Pseudomonadota</taxon>
        <taxon>Betaproteobacteria</taxon>
        <taxon>Burkholderiales</taxon>
        <taxon>Comamonadaceae</taxon>
        <taxon>Comamonas</taxon>
    </lineage>
</organism>
<evidence type="ECO:0008006" key="3">
    <source>
        <dbReference type="Google" id="ProtNLM"/>
    </source>
</evidence>
<dbReference type="RefSeq" id="WP_034380245.1">
    <property type="nucleotide sequence ID" value="NZ_AWTN01000095.1"/>
</dbReference>
<dbReference type="EMBL" id="AWTN01000095">
    <property type="protein sequence ID" value="KGG90677.1"/>
    <property type="molecule type" value="Genomic_DNA"/>
</dbReference>
<protein>
    <recommendedName>
        <fullName evidence="3">Phage gp6-like head-tail connector protein</fullName>
    </recommendedName>
</protein>
<dbReference type="InterPro" id="IPR021146">
    <property type="entry name" value="Phage_gp6-like_head-tail"/>
</dbReference>
<dbReference type="InterPro" id="IPR006450">
    <property type="entry name" value="Phage_HK97_gp6-like"/>
</dbReference>
<accession>A0A0E3BCP6</accession>
<proteinExistence type="predicted"/>
<sequence>MSLIDLSTAKIHLRTNGDGEDELIGIYLDAAESAVVEFLNRNVYATQDELDEAAEPAEACPMVITGPVKAAMLLILGHLYANRENSVVGVSSQDLPMGAHSLLWPYRIGLGV</sequence>
<dbReference type="Pfam" id="PF05135">
    <property type="entry name" value="Phage_connect_1"/>
    <property type="match status" value="1"/>
</dbReference>
<reference evidence="1 2" key="1">
    <citation type="submission" date="2013-09" db="EMBL/GenBank/DDBJ databases">
        <title>High correlation between genotypes and phenotypes of environmental bacteria Comamonas testosteroni strains.</title>
        <authorList>
            <person name="Liu L."/>
            <person name="Zhu W."/>
            <person name="Xia X."/>
            <person name="Xu B."/>
            <person name="Luo M."/>
            <person name="Wang G."/>
        </authorList>
    </citation>
    <scope>NUCLEOTIDE SEQUENCE [LARGE SCALE GENOMIC DNA]</scope>
    <source>
        <strain evidence="1 2">JL14</strain>
    </source>
</reference>
<dbReference type="AlphaFoldDB" id="A0A0E3BCP6"/>
<dbReference type="Proteomes" id="UP000029567">
    <property type="component" value="Unassembled WGS sequence"/>
</dbReference>
<dbReference type="Gene3D" id="1.10.3230.30">
    <property type="entry name" value="Phage gp6-like head-tail connector protein"/>
    <property type="match status" value="1"/>
</dbReference>
<dbReference type="CDD" id="cd08054">
    <property type="entry name" value="gp6"/>
    <property type="match status" value="1"/>
</dbReference>
<comment type="caution">
    <text evidence="1">The sequence shown here is derived from an EMBL/GenBank/DDBJ whole genome shotgun (WGS) entry which is preliminary data.</text>
</comment>
<evidence type="ECO:0000313" key="1">
    <source>
        <dbReference type="EMBL" id="KGG90677.1"/>
    </source>
</evidence>
<gene>
    <name evidence="1" type="ORF">P245_15250</name>
</gene>
<dbReference type="NCBIfam" id="TIGR01560">
    <property type="entry name" value="put_DNA_pack"/>
    <property type="match status" value="1"/>
</dbReference>
<evidence type="ECO:0000313" key="2">
    <source>
        <dbReference type="Proteomes" id="UP000029567"/>
    </source>
</evidence>